<comment type="similarity">
    <text evidence="1">Belongs to the glycosyl hydrolase 16 family.</text>
</comment>
<dbReference type="PROSITE" id="PS51762">
    <property type="entry name" value="GH16_2"/>
    <property type="match status" value="1"/>
</dbReference>
<feature type="chain" id="PRO_5030746703" evidence="2">
    <location>
        <begin position="35"/>
        <end position="359"/>
    </location>
</feature>
<dbReference type="PROSITE" id="PS51257">
    <property type="entry name" value="PROKAR_LIPOPROTEIN"/>
    <property type="match status" value="1"/>
</dbReference>
<dbReference type="InterPro" id="IPR000757">
    <property type="entry name" value="Beta-glucanase-like"/>
</dbReference>
<organism evidence="4 5">
    <name type="scientific">Flavobacterium rivulicola</name>
    <dbReference type="NCBI Taxonomy" id="2732161"/>
    <lineage>
        <taxon>Bacteria</taxon>
        <taxon>Pseudomonadati</taxon>
        <taxon>Bacteroidota</taxon>
        <taxon>Flavobacteriia</taxon>
        <taxon>Flavobacteriales</taxon>
        <taxon>Flavobacteriaceae</taxon>
        <taxon>Flavobacterium</taxon>
    </lineage>
</organism>
<accession>A0A7Y3RB96</accession>
<reference evidence="4 5" key="1">
    <citation type="submission" date="2020-05" db="EMBL/GenBank/DDBJ databases">
        <title>Draft genome of Flavobacterium sp. IMCC34852.</title>
        <authorList>
            <person name="Song J."/>
            <person name="Cho J.-C."/>
        </authorList>
    </citation>
    <scope>NUCLEOTIDE SEQUENCE [LARGE SCALE GENOMIC DNA]</scope>
    <source>
        <strain evidence="4 5">IMCC34852</strain>
    </source>
</reference>
<dbReference type="PANTHER" id="PTHR10963:SF55">
    <property type="entry name" value="GLYCOSIDE HYDROLASE FAMILY 16 PROTEIN"/>
    <property type="match status" value="1"/>
</dbReference>
<evidence type="ECO:0000313" key="4">
    <source>
        <dbReference type="EMBL" id="NNT72846.1"/>
    </source>
</evidence>
<evidence type="ECO:0000259" key="3">
    <source>
        <dbReference type="PROSITE" id="PS51762"/>
    </source>
</evidence>
<keyword evidence="2" id="KW-0732">Signal</keyword>
<dbReference type="EMBL" id="JABEVX010000008">
    <property type="protein sequence ID" value="NNT72846.1"/>
    <property type="molecule type" value="Genomic_DNA"/>
</dbReference>
<dbReference type="RefSeq" id="WP_171223012.1">
    <property type="nucleotide sequence ID" value="NZ_CP121446.1"/>
</dbReference>
<feature type="signal peptide" evidence="2">
    <location>
        <begin position="1"/>
        <end position="34"/>
    </location>
</feature>
<dbReference type="Pfam" id="PF00722">
    <property type="entry name" value="Glyco_hydro_16"/>
    <property type="match status" value="1"/>
</dbReference>
<dbReference type="Proteomes" id="UP000536509">
    <property type="component" value="Unassembled WGS sequence"/>
</dbReference>
<protein>
    <submittedName>
        <fullName evidence="4">Glycoside hydrolase family 16 protein</fullName>
    </submittedName>
</protein>
<gene>
    <name evidence="4" type="ORF">HKT18_11520</name>
</gene>
<evidence type="ECO:0000313" key="5">
    <source>
        <dbReference type="Proteomes" id="UP000536509"/>
    </source>
</evidence>
<evidence type="ECO:0000256" key="1">
    <source>
        <dbReference type="ARBA" id="ARBA00006865"/>
    </source>
</evidence>
<dbReference type="SUPFAM" id="SSF49899">
    <property type="entry name" value="Concanavalin A-like lectins/glucanases"/>
    <property type="match status" value="1"/>
</dbReference>
<dbReference type="Gene3D" id="2.60.120.200">
    <property type="match status" value="1"/>
</dbReference>
<proteinExistence type="inferred from homology"/>
<dbReference type="CDD" id="cd08023">
    <property type="entry name" value="GH16_laminarinase_like"/>
    <property type="match status" value="1"/>
</dbReference>
<dbReference type="InterPro" id="IPR013320">
    <property type="entry name" value="ConA-like_dom_sf"/>
</dbReference>
<keyword evidence="5" id="KW-1185">Reference proteome</keyword>
<dbReference type="AlphaFoldDB" id="A0A7Y3RB96"/>
<sequence>MKYYLQPKGFGFLYRLSSVLVAFFFLSCSSGGSGSNDNDTKPTNLVINTEIVGSNSSNPNGNGSGLVNFTVSANNATSYRILIGTDVINTTTGVFDYTFTQSGTNNYTIYVSAYNGAEFISSSVTITVFVTTTMAWSDEFNTDGPPDSSKWSYETGAGGWGNNELQHYTNRPENVIVQGGVLKINLIKEPYNGSNYTSARIVTKNKYEFKYGRVDIRAKLPAGGGTWPALWMLGSDINTNPWPACGEIDIMEHVGNNLNRIYGTLHHPGHSGGNADGGNVLISNATTQFHIYSCEWSASTIKFYVDNVLFYTFNNNSGLPFNKPFFFIFNCAMGGNFGGAVDPNFTSATLEVDYVHVYH</sequence>
<dbReference type="PANTHER" id="PTHR10963">
    <property type="entry name" value="GLYCOSYL HYDROLASE-RELATED"/>
    <property type="match status" value="1"/>
</dbReference>
<comment type="caution">
    <text evidence="4">The sequence shown here is derived from an EMBL/GenBank/DDBJ whole genome shotgun (WGS) entry which is preliminary data.</text>
</comment>
<dbReference type="InterPro" id="IPR050546">
    <property type="entry name" value="Glycosyl_Hydrlase_16"/>
</dbReference>
<feature type="domain" description="GH16" evidence="3">
    <location>
        <begin position="117"/>
        <end position="359"/>
    </location>
</feature>
<dbReference type="GO" id="GO:0005975">
    <property type="term" value="P:carbohydrate metabolic process"/>
    <property type="evidence" value="ECO:0007669"/>
    <property type="project" value="InterPro"/>
</dbReference>
<name>A0A7Y3RB96_9FLAO</name>
<dbReference type="GO" id="GO:0004553">
    <property type="term" value="F:hydrolase activity, hydrolyzing O-glycosyl compounds"/>
    <property type="evidence" value="ECO:0007669"/>
    <property type="project" value="InterPro"/>
</dbReference>
<evidence type="ECO:0000256" key="2">
    <source>
        <dbReference type="SAM" id="SignalP"/>
    </source>
</evidence>
<keyword evidence="4" id="KW-0378">Hydrolase</keyword>